<dbReference type="InterPro" id="IPR036390">
    <property type="entry name" value="WH_DNA-bd_sf"/>
</dbReference>
<feature type="domain" description="HTH marR-type" evidence="1">
    <location>
        <begin position="1"/>
        <end position="115"/>
    </location>
</feature>
<gene>
    <name evidence="2" type="ORF">ACGFZB_38075</name>
</gene>
<dbReference type="PRINTS" id="PR00598">
    <property type="entry name" value="HTHMARR"/>
</dbReference>
<dbReference type="Gene3D" id="1.10.10.10">
    <property type="entry name" value="Winged helix-like DNA-binding domain superfamily/Winged helix DNA-binding domain"/>
    <property type="match status" value="1"/>
</dbReference>
<dbReference type="PANTHER" id="PTHR33164">
    <property type="entry name" value="TRANSCRIPTIONAL REGULATOR, MARR FAMILY"/>
    <property type="match status" value="1"/>
</dbReference>
<dbReference type="InterPro" id="IPR039422">
    <property type="entry name" value="MarR/SlyA-like"/>
</dbReference>
<dbReference type="EMBL" id="JBICYV010000026">
    <property type="protein sequence ID" value="MFG3016159.1"/>
    <property type="molecule type" value="Genomic_DNA"/>
</dbReference>
<dbReference type="Pfam" id="PF01047">
    <property type="entry name" value="MarR"/>
    <property type="match status" value="1"/>
</dbReference>
<dbReference type="InterPro" id="IPR036388">
    <property type="entry name" value="WH-like_DNA-bd_sf"/>
</dbReference>
<dbReference type="SUPFAM" id="SSF46785">
    <property type="entry name" value="Winged helix' DNA-binding domain"/>
    <property type="match status" value="1"/>
</dbReference>
<evidence type="ECO:0000259" key="1">
    <source>
        <dbReference type="PROSITE" id="PS50995"/>
    </source>
</evidence>
<dbReference type="RefSeq" id="WP_392824619.1">
    <property type="nucleotide sequence ID" value="NZ_JBICYV010000026.1"/>
</dbReference>
<sequence>MERAVEGLPGGLRGYQILAVVAHRDLPNQQAIGIQLAIDRTVLTYQIDALAEAGLVERIPDPADRRARKVVVTSKGAGTLPRFARRVAEAEAELLSGLASHEADAFRELVCRLAALKGFTNDYPANGL</sequence>
<reference evidence="2 3" key="1">
    <citation type="submission" date="2024-10" db="EMBL/GenBank/DDBJ databases">
        <title>The Natural Products Discovery Center: Release of the First 8490 Sequenced Strains for Exploring Actinobacteria Biosynthetic Diversity.</title>
        <authorList>
            <person name="Kalkreuter E."/>
            <person name="Kautsar S.A."/>
            <person name="Yang D."/>
            <person name="Bader C.D."/>
            <person name="Teijaro C.N."/>
            <person name="Fluegel L."/>
            <person name="Davis C.M."/>
            <person name="Simpson J.R."/>
            <person name="Lauterbach L."/>
            <person name="Steele A.D."/>
            <person name="Gui C."/>
            <person name="Meng S."/>
            <person name="Li G."/>
            <person name="Viehrig K."/>
            <person name="Ye F."/>
            <person name="Su P."/>
            <person name="Kiefer A.F."/>
            <person name="Nichols A."/>
            <person name="Cepeda A.J."/>
            <person name="Yan W."/>
            <person name="Fan B."/>
            <person name="Jiang Y."/>
            <person name="Adhikari A."/>
            <person name="Zheng C.-J."/>
            <person name="Schuster L."/>
            <person name="Cowan T.M."/>
            <person name="Smanski M.J."/>
            <person name="Chevrette M.G."/>
            <person name="De Carvalho L.P.S."/>
            <person name="Shen B."/>
        </authorList>
    </citation>
    <scope>NUCLEOTIDE SEQUENCE [LARGE SCALE GENOMIC DNA]</scope>
    <source>
        <strain evidence="2 3">NPDC048320</strain>
    </source>
</reference>
<name>A0ABW7BK73_9ACTN</name>
<dbReference type="InterPro" id="IPR000835">
    <property type="entry name" value="HTH_MarR-typ"/>
</dbReference>
<protein>
    <submittedName>
        <fullName evidence="2">MarR family winged helix-turn-helix transcriptional regulator</fullName>
    </submittedName>
</protein>
<dbReference type="Proteomes" id="UP001604267">
    <property type="component" value="Unassembled WGS sequence"/>
</dbReference>
<accession>A0ABW7BK73</accession>
<evidence type="ECO:0000313" key="2">
    <source>
        <dbReference type="EMBL" id="MFG3016159.1"/>
    </source>
</evidence>
<comment type="caution">
    <text evidence="2">The sequence shown here is derived from an EMBL/GenBank/DDBJ whole genome shotgun (WGS) entry which is preliminary data.</text>
</comment>
<dbReference type="SMART" id="SM00347">
    <property type="entry name" value="HTH_MARR"/>
    <property type="match status" value="1"/>
</dbReference>
<dbReference type="PROSITE" id="PS50995">
    <property type="entry name" value="HTH_MARR_2"/>
    <property type="match status" value="1"/>
</dbReference>
<dbReference type="PANTHER" id="PTHR33164:SF43">
    <property type="entry name" value="HTH-TYPE TRANSCRIPTIONAL REPRESSOR YETL"/>
    <property type="match status" value="1"/>
</dbReference>
<evidence type="ECO:0000313" key="3">
    <source>
        <dbReference type="Proteomes" id="UP001604267"/>
    </source>
</evidence>
<organism evidence="2 3">
    <name type="scientific">Streptomyces cinerochromogenes</name>
    <dbReference type="NCBI Taxonomy" id="66422"/>
    <lineage>
        <taxon>Bacteria</taxon>
        <taxon>Bacillati</taxon>
        <taxon>Actinomycetota</taxon>
        <taxon>Actinomycetes</taxon>
        <taxon>Kitasatosporales</taxon>
        <taxon>Streptomycetaceae</taxon>
        <taxon>Streptomyces</taxon>
    </lineage>
</organism>
<keyword evidence="3" id="KW-1185">Reference proteome</keyword>
<proteinExistence type="predicted"/>